<protein>
    <submittedName>
        <fullName evidence="1">Uncharacterized protein</fullName>
    </submittedName>
</protein>
<reference evidence="1" key="1">
    <citation type="journal article" date="2015" name="Nature">
        <title>Complex archaea that bridge the gap between prokaryotes and eukaryotes.</title>
        <authorList>
            <person name="Spang A."/>
            <person name="Saw J.H."/>
            <person name="Jorgensen S.L."/>
            <person name="Zaremba-Niedzwiedzka K."/>
            <person name="Martijn J."/>
            <person name="Lind A.E."/>
            <person name="van Eijk R."/>
            <person name="Schleper C."/>
            <person name="Guy L."/>
            <person name="Ettema T.J."/>
        </authorList>
    </citation>
    <scope>NUCLEOTIDE SEQUENCE</scope>
</reference>
<comment type="caution">
    <text evidence="1">The sequence shown here is derived from an EMBL/GenBank/DDBJ whole genome shotgun (WGS) entry which is preliminary data.</text>
</comment>
<proteinExistence type="predicted"/>
<dbReference type="InterPro" id="IPR011050">
    <property type="entry name" value="Pectin_lyase_fold/virulence"/>
</dbReference>
<name>A0A0F8WQQ8_9ZZZZ</name>
<dbReference type="AlphaFoldDB" id="A0A0F8WQQ8"/>
<gene>
    <name evidence="1" type="ORF">LCGC14_3122610</name>
</gene>
<dbReference type="EMBL" id="LAZR01067896">
    <property type="protein sequence ID" value="KKK50680.1"/>
    <property type="molecule type" value="Genomic_DNA"/>
</dbReference>
<organism evidence="1">
    <name type="scientific">marine sediment metagenome</name>
    <dbReference type="NCBI Taxonomy" id="412755"/>
    <lineage>
        <taxon>unclassified sequences</taxon>
        <taxon>metagenomes</taxon>
        <taxon>ecological metagenomes</taxon>
    </lineage>
</organism>
<feature type="non-terminal residue" evidence="1">
    <location>
        <position position="176"/>
    </location>
</feature>
<dbReference type="SUPFAM" id="SSF51126">
    <property type="entry name" value="Pectin lyase-like"/>
    <property type="match status" value="1"/>
</dbReference>
<sequence>MKKLIVLLIALMLFTPLYGQSTDITQRPTSYWFSGNPDRDNAWNWMKEANNNIFGNIGTGKSFYADSGVNIEGAGLTMDSAKDTLDEAINLCTANRGDRIYVAQGHREDGVVGTAALWTADVDGITIIGLGQGSLTATFDYNFTSNTCVVSGNNVTIHNLRFQPSTSAITIGVLVS</sequence>
<accession>A0A0F8WQQ8</accession>
<evidence type="ECO:0000313" key="1">
    <source>
        <dbReference type="EMBL" id="KKK50680.1"/>
    </source>
</evidence>